<keyword evidence="1" id="KW-0472">Membrane</keyword>
<keyword evidence="1" id="KW-1133">Transmembrane helix</keyword>
<feature type="transmembrane region" description="Helical" evidence="1">
    <location>
        <begin position="81"/>
        <end position="103"/>
    </location>
</feature>
<evidence type="ECO:0000313" key="3">
    <source>
        <dbReference type="Proteomes" id="UP000441772"/>
    </source>
</evidence>
<protein>
    <submittedName>
        <fullName evidence="2">Uncharacterized protein</fullName>
    </submittedName>
</protein>
<dbReference type="RefSeq" id="WP_152234529.1">
    <property type="nucleotide sequence ID" value="NZ_JBHSKZ010000024.1"/>
</dbReference>
<accession>A0A6I1GF78</accession>
<dbReference type="Proteomes" id="UP000441772">
    <property type="component" value="Unassembled WGS sequence"/>
</dbReference>
<reference evidence="2 3" key="1">
    <citation type="submission" date="2019-09" db="EMBL/GenBank/DDBJ databases">
        <title>Characterization of the phylogenetic diversity of two novel species belonging to the genus Bifidobacterium: Bifidobacterium cebidarum sp. nov. and Bifidobacterium leontopitheci sp. nov.</title>
        <authorList>
            <person name="Lugli G.A."/>
            <person name="Duranti S."/>
            <person name="Milani C."/>
            <person name="Turroni F."/>
            <person name="Ventura M."/>
        </authorList>
    </citation>
    <scope>NUCLEOTIDE SEQUENCE [LARGE SCALE GENOMIC DNA]</scope>
    <source>
        <strain evidence="2 3">LMG 31471</strain>
    </source>
</reference>
<evidence type="ECO:0000256" key="1">
    <source>
        <dbReference type="SAM" id="Phobius"/>
    </source>
</evidence>
<comment type="caution">
    <text evidence="2">The sequence shown here is derived from an EMBL/GenBank/DDBJ whole genome shotgun (WGS) entry which is preliminary data.</text>
</comment>
<dbReference type="AlphaFoldDB" id="A0A6I1GF78"/>
<name>A0A6I1GF78_9BIFI</name>
<evidence type="ECO:0000313" key="2">
    <source>
        <dbReference type="EMBL" id="KAB7790284.1"/>
    </source>
</evidence>
<keyword evidence="1" id="KW-0812">Transmembrane</keyword>
<dbReference type="EMBL" id="WBVT01000016">
    <property type="protein sequence ID" value="KAB7790284.1"/>
    <property type="molecule type" value="Genomic_DNA"/>
</dbReference>
<organism evidence="2 3">
    <name type="scientific">Bifidobacterium leontopitheci</name>
    <dbReference type="NCBI Taxonomy" id="2650774"/>
    <lineage>
        <taxon>Bacteria</taxon>
        <taxon>Bacillati</taxon>
        <taxon>Actinomycetota</taxon>
        <taxon>Actinomycetes</taxon>
        <taxon>Bifidobacteriales</taxon>
        <taxon>Bifidobacteriaceae</taxon>
        <taxon>Bifidobacterium</taxon>
    </lineage>
</organism>
<sequence length="152" mass="15475">MTDGTARNAITTATVSHTVSPVTAAATWLSLQPFTPYLKLIAGRFNDVVLAQRVLPAMVDAAFAGAADVCATLWAMLGVSVLLGAVSALVMAAVAVSTVAAVALPLTSAVTALLVSAVTLLVALLMSASAMRASQVRKLDVRDGNTVRAMHA</sequence>
<keyword evidence="3" id="KW-1185">Reference proteome</keyword>
<feature type="transmembrane region" description="Helical" evidence="1">
    <location>
        <begin position="109"/>
        <end position="128"/>
    </location>
</feature>
<gene>
    <name evidence="2" type="ORF">F7D09_1180</name>
</gene>
<proteinExistence type="predicted"/>